<dbReference type="SUPFAM" id="SSF54695">
    <property type="entry name" value="POZ domain"/>
    <property type="match status" value="1"/>
</dbReference>
<dbReference type="CDD" id="cd18340">
    <property type="entry name" value="BTB_POZ_KLHL40_KBTBD5"/>
    <property type="match status" value="1"/>
</dbReference>
<reference evidence="12" key="1">
    <citation type="journal article" date="2014" name="PLoS ONE">
        <title>The genome and linkage map of the northern pike (Esox lucius): conserved synteny revealed between the salmonid sister group and the Neoteleostei.</title>
        <authorList>
            <person name="Rondeau E.B."/>
            <person name="Minkley D.R."/>
            <person name="Leong J.S."/>
            <person name="Messmer A.M."/>
            <person name="Jantzen J.R."/>
            <person name="von Schalburg K.R."/>
            <person name="Lemon C."/>
            <person name="Bird N.H."/>
            <person name="Koop B.F."/>
        </authorList>
    </citation>
    <scope>NUCLEOTIDE SEQUENCE</scope>
</reference>
<evidence type="ECO:0000256" key="1">
    <source>
        <dbReference type="ARBA" id="ARBA00004161"/>
    </source>
</evidence>
<keyword evidence="7" id="KW-0677">Repeat</keyword>
<dbReference type="FunCoup" id="A0A3P8ZF92">
    <property type="interactions" value="63"/>
</dbReference>
<dbReference type="GO" id="GO:0031672">
    <property type="term" value="C:A band"/>
    <property type="evidence" value="ECO:0007669"/>
    <property type="project" value="UniProtKB-SubCell"/>
</dbReference>
<keyword evidence="4" id="KW-0880">Kelch repeat</keyword>
<reference evidence="11" key="2">
    <citation type="submission" date="2020-02" db="EMBL/GenBank/DDBJ databases">
        <title>Esox lucius (northern pike) genome, fEsoLuc1, primary haplotype.</title>
        <authorList>
            <person name="Myers G."/>
            <person name="Karagic N."/>
            <person name="Meyer A."/>
            <person name="Pippel M."/>
            <person name="Reichard M."/>
            <person name="Winkler S."/>
            <person name="Tracey A."/>
            <person name="Sims Y."/>
            <person name="Howe K."/>
            <person name="Rhie A."/>
            <person name="Formenti G."/>
            <person name="Durbin R."/>
            <person name="Fedrigo O."/>
            <person name="Jarvis E.D."/>
        </authorList>
    </citation>
    <scope>NUCLEOTIDE SEQUENCE [LARGE SCALE GENOMIC DNA]</scope>
</reference>
<feature type="region of interest" description="Disordered" evidence="9">
    <location>
        <begin position="12"/>
        <end position="31"/>
    </location>
</feature>
<dbReference type="PROSITE" id="PS50097">
    <property type="entry name" value="BTB"/>
    <property type="match status" value="1"/>
</dbReference>
<dbReference type="PANTHER" id="PTHR24412:SF22">
    <property type="entry name" value="KELCH-LIKE PROTEIN 40"/>
    <property type="match status" value="1"/>
</dbReference>
<keyword evidence="5" id="KW-0217">Developmental protein</keyword>
<evidence type="ECO:0000256" key="6">
    <source>
        <dbReference type="ARBA" id="ARBA00022490"/>
    </source>
</evidence>
<dbReference type="Pfam" id="PF24681">
    <property type="entry name" value="Kelch_KLHDC2_KLHL20_DRC7"/>
    <property type="match status" value="1"/>
</dbReference>
<dbReference type="InterPro" id="IPR006652">
    <property type="entry name" value="Kelch_1"/>
</dbReference>
<evidence type="ECO:0000256" key="4">
    <source>
        <dbReference type="ARBA" id="ARBA00022441"/>
    </source>
</evidence>
<name>A0A3P8ZF92_ESOLU</name>
<evidence type="ECO:0000259" key="10">
    <source>
        <dbReference type="PROSITE" id="PS50097"/>
    </source>
</evidence>
<accession>A0A3P8ZF92</accession>
<dbReference type="Ensembl" id="ENSELUT00000015946.3">
    <property type="protein sequence ID" value="ENSELUP00000027436.3"/>
    <property type="gene ID" value="ENSELUG00000003654.3"/>
</dbReference>
<dbReference type="SMART" id="SM00612">
    <property type="entry name" value="Kelch"/>
    <property type="match status" value="4"/>
</dbReference>
<dbReference type="GeneTree" id="ENSGT00940000156360"/>
<evidence type="ECO:0000256" key="3">
    <source>
        <dbReference type="ARBA" id="ARBA00006907"/>
    </source>
</evidence>
<dbReference type="Gene3D" id="2.120.10.80">
    <property type="entry name" value="Kelch-type beta propeller"/>
    <property type="match status" value="1"/>
</dbReference>
<dbReference type="Bgee" id="ENSELUG00000003654">
    <property type="expression patterns" value="Expressed in muscle tissue and 6 other cell types or tissues"/>
</dbReference>
<evidence type="ECO:0000313" key="11">
    <source>
        <dbReference type="Ensembl" id="ENSELUP00000027436.3"/>
    </source>
</evidence>
<reference evidence="11" key="4">
    <citation type="submission" date="2025-09" db="UniProtKB">
        <authorList>
            <consortium name="Ensembl"/>
        </authorList>
    </citation>
    <scope>IDENTIFICATION</scope>
</reference>
<dbReference type="FunFam" id="3.30.710.10:FF:000006">
    <property type="entry name" value="Kelch repeat and BTB domain-containing 6"/>
    <property type="match status" value="1"/>
</dbReference>
<dbReference type="Pfam" id="PF07707">
    <property type="entry name" value="BACK"/>
    <property type="match status" value="1"/>
</dbReference>
<dbReference type="Pfam" id="PF00651">
    <property type="entry name" value="BTB"/>
    <property type="match status" value="1"/>
</dbReference>
<dbReference type="InterPro" id="IPR030607">
    <property type="entry name" value="KLHL40_BTB/POZ_dom"/>
</dbReference>
<dbReference type="SUPFAM" id="SSF117281">
    <property type="entry name" value="Kelch motif"/>
    <property type="match status" value="1"/>
</dbReference>
<evidence type="ECO:0000256" key="8">
    <source>
        <dbReference type="ARBA" id="ARBA00022786"/>
    </source>
</evidence>
<dbReference type="AlphaFoldDB" id="A0A3P8ZF92"/>
<dbReference type="InterPro" id="IPR015915">
    <property type="entry name" value="Kelch-typ_b-propeller"/>
</dbReference>
<feature type="domain" description="BTB" evidence="10">
    <location>
        <begin position="150"/>
        <end position="217"/>
    </location>
</feature>
<dbReference type="FunFam" id="1.25.40.420:FF:000001">
    <property type="entry name" value="Kelch-like family member 12"/>
    <property type="match status" value="1"/>
</dbReference>
<dbReference type="InterPro" id="IPR011705">
    <property type="entry name" value="BACK"/>
</dbReference>
<dbReference type="STRING" id="8010.ENSELUP00000027436"/>
<keyword evidence="8" id="KW-0833">Ubl conjugation pathway</keyword>
<dbReference type="Gene3D" id="1.25.40.420">
    <property type="match status" value="1"/>
</dbReference>
<dbReference type="SMART" id="SM00225">
    <property type="entry name" value="BTB"/>
    <property type="match status" value="1"/>
</dbReference>
<evidence type="ECO:0000256" key="5">
    <source>
        <dbReference type="ARBA" id="ARBA00022473"/>
    </source>
</evidence>
<proteinExistence type="inferred from homology"/>
<dbReference type="FunFam" id="2.120.10.80:FF:000037">
    <property type="entry name" value="Kelch-like family member 40"/>
    <property type="match status" value="1"/>
</dbReference>
<dbReference type="Proteomes" id="UP000265140">
    <property type="component" value="Chromosome 21"/>
</dbReference>
<keyword evidence="12" id="KW-1185">Reference proteome</keyword>
<dbReference type="RefSeq" id="XP_028972272.2">
    <property type="nucleotide sequence ID" value="XM_029116439.2"/>
</dbReference>
<protein>
    <recommendedName>
        <fullName evidence="10">BTB domain-containing protein</fullName>
    </recommendedName>
</protein>
<dbReference type="Gene3D" id="3.30.710.10">
    <property type="entry name" value="Potassium Channel Kv1.1, Chain A"/>
    <property type="match status" value="1"/>
</dbReference>
<dbReference type="GO" id="GO:0031674">
    <property type="term" value="C:I band"/>
    <property type="evidence" value="ECO:0007669"/>
    <property type="project" value="UniProtKB-SubCell"/>
</dbReference>
<evidence type="ECO:0000256" key="7">
    <source>
        <dbReference type="ARBA" id="ARBA00022737"/>
    </source>
</evidence>
<reference evidence="11" key="3">
    <citation type="submission" date="2025-08" db="UniProtKB">
        <authorList>
            <consortium name="Ensembl"/>
        </authorList>
    </citation>
    <scope>IDENTIFICATION</scope>
</reference>
<feature type="compositionally biased region" description="Acidic residues" evidence="9">
    <location>
        <begin position="401"/>
        <end position="418"/>
    </location>
</feature>
<keyword evidence="6" id="KW-0963">Cytoplasm</keyword>
<comment type="subcellular location">
    <subcellularLocation>
        <location evidence="1">Cytoplasm</location>
        <location evidence="1">Myofibril</location>
        <location evidence="1">Sarcomere</location>
        <location evidence="1">A band</location>
    </subcellularLocation>
    <subcellularLocation>
        <location evidence="2">Cytoplasm</location>
        <location evidence="2">Myofibril</location>
        <location evidence="2">Sarcomere</location>
        <location evidence="2">I band</location>
    </subcellularLocation>
</comment>
<dbReference type="PANTHER" id="PTHR24412">
    <property type="entry name" value="KELCH PROTEIN"/>
    <property type="match status" value="1"/>
</dbReference>
<dbReference type="InterPro" id="IPR011333">
    <property type="entry name" value="SKP1/BTB/POZ_sf"/>
</dbReference>
<comment type="similarity">
    <text evidence="3">Belongs to the KLHL40 family.</text>
</comment>
<feature type="region of interest" description="Disordered" evidence="9">
    <location>
        <begin position="376"/>
        <end position="418"/>
    </location>
</feature>
<evidence type="ECO:0000256" key="9">
    <source>
        <dbReference type="SAM" id="MobiDB-lite"/>
    </source>
</evidence>
<dbReference type="InParanoid" id="A0A3P8ZF92"/>
<dbReference type="GeneID" id="105029157"/>
<dbReference type="InterPro" id="IPR000210">
    <property type="entry name" value="BTB/POZ_dom"/>
</dbReference>
<dbReference type="OMA" id="RNFACER"/>
<evidence type="ECO:0000313" key="12">
    <source>
        <dbReference type="Proteomes" id="UP000265140"/>
    </source>
</evidence>
<sequence>MFQNEWLKGFTTEDLPINNPPAAEEVEGSGQLRDSTIYPRVHPSWFTQDKTVSLYHTDQAPNSSFQTLSRDPPPRALLCGQKTGTKDQEDLGNTVTNPRKDLSLPCYWTSSLQVPGTMALPIDPAEEPRMYQQTLLQDGLYDLLENDKLVDCVLKIKDKEFPCHRLVLCACSSFFRALFLSDLEEEKKREVVLEDVEPGVMGLILKYLYTSTINVTEQNVQDIFTVANLFQIPSIFTVCVSFLQKRLSLSNCLAIFRLGLMLDCPRLAVSARNYACERFTLIARDADFLTLGPSELAAILTSDTLNVEKEEEVFEAVEKWVGQDVEKRLKDLPDLMDCVRLRLVNKEYFTEMVEKHEWIRSNPEMESRVQMVRDAHAGKLPDLPPMKSKKKKKTEKGEMEKEGEEEEEKEEEGEEEEEAALLPGILNDNLRFGMFLRDLLFMVSDTGAVAYDPTGNDCYVASLSTQVPKNHASLVTKENQIFVAGGLFYNELNEEEPLSSYFLQYDPVSADWLGMPPIPSPRFLFGLAEAENNIFVVGGKELKEQDTTLDSVLMYNRQTFKWTDSDPLPYPVYGHATISHDRLIYAIGGKSTSKEVLNRMCVYDAQSSEWSELAPMQMARSLFGATVHKGKIYVAAGVTETGLTGTIEVYNIQANQWSDFVEFPQGRSSLSLASVGGGLYAVGGFALMPVEDEEELLPKEMNDIWRYDEEERKWVGVLREIQYSTGATILGVRLNTLRLAKM</sequence>
<dbReference type="KEGG" id="els:105029157"/>
<dbReference type="CTD" id="795319"/>
<organism evidence="11 12">
    <name type="scientific">Esox lucius</name>
    <name type="common">Northern pike</name>
    <dbReference type="NCBI Taxonomy" id="8010"/>
    <lineage>
        <taxon>Eukaryota</taxon>
        <taxon>Metazoa</taxon>
        <taxon>Chordata</taxon>
        <taxon>Craniata</taxon>
        <taxon>Vertebrata</taxon>
        <taxon>Euteleostomi</taxon>
        <taxon>Actinopterygii</taxon>
        <taxon>Neopterygii</taxon>
        <taxon>Teleostei</taxon>
        <taxon>Protacanthopterygii</taxon>
        <taxon>Esociformes</taxon>
        <taxon>Esocidae</taxon>
        <taxon>Esox</taxon>
    </lineage>
</organism>
<dbReference type="GO" id="GO:0036268">
    <property type="term" value="P:swimming"/>
    <property type="evidence" value="ECO:0007669"/>
    <property type="project" value="Ensembl"/>
</dbReference>
<dbReference type="GO" id="GO:0048741">
    <property type="term" value="P:skeletal muscle fiber development"/>
    <property type="evidence" value="ECO:0007669"/>
    <property type="project" value="Ensembl"/>
</dbReference>
<evidence type="ECO:0000256" key="2">
    <source>
        <dbReference type="ARBA" id="ARBA00004355"/>
    </source>
</evidence>
<dbReference type="SMART" id="SM00875">
    <property type="entry name" value="BACK"/>
    <property type="match status" value="1"/>
</dbReference>